<dbReference type="Proteomes" id="UP000233837">
    <property type="component" value="Unassembled WGS sequence"/>
</dbReference>
<gene>
    <name evidence="7" type="primary">NCS1</name>
    <name evidence="7" type="ORF">MA16_Dca007613</name>
</gene>
<dbReference type="SUPFAM" id="SSF51197">
    <property type="entry name" value="Clavaminate synthase-like"/>
    <property type="match status" value="1"/>
</dbReference>
<evidence type="ECO:0000259" key="6">
    <source>
        <dbReference type="PROSITE" id="PS51471"/>
    </source>
</evidence>
<dbReference type="InterPro" id="IPR026992">
    <property type="entry name" value="DIOX_N"/>
</dbReference>
<comment type="similarity">
    <text evidence="1 5">Belongs to the iron/ascorbate-dependent oxidoreductase family.</text>
</comment>
<reference evidence="7 8" key="1">
    <citation type="journal article" date="2016" name="Sci. Rep.">
        <title>The Dendrobium catenatum Lindl. genome sequence provides insights into polysaccharide synthase, floral development and adaptive evolution.</title>
        <authorList>
            <person name="Zhang G.Q."/>
            <person name="Xu Q."/>
            <person name="Bian C."/>
            <person name="Tsai W.C."/>
            <person name="Yeh C.M."/>
            <person name="Liu K.W."/>
            <person name="Yoshida K."/>
            <person name="Zhang L.S."/>
            <person name="Chang S.B."/>
            <person name="Chen F."/>
            <person name="Shi Y."/>
            <person name="Su Y.Y."/>
            <person name="Zhang Y.Q."/>
            <person name="Chen L.J."/>
            <person name="Yin Y."/>
            <person name="Lin M."/>
            <person name="Huang H."/>
            <person name="Deng H."/>
            <person name="Wang Z.W."/>
            <person name="Zhu S.L."/>
            <person name="Zhao X."/>
            <person name="Deng C."/>
            <person name="Niu S.C."/>
            <person name="Huang J."/>
            <person name="Wang M."/>
            <person name="Liu G.H."/>
            <person name="Yang H.J."/>
            <person name="Xiao X.J."/>
            <person name="Hsiao Y.Y."/>
            <person name="Wu W.L."/>
            <person name="Chen Y.Y."/>
            <person name="Mitsuda N."/>
            <person name="Ohme-Takagi M."/>
            <person name="Luo Y.B."/>
            <person name="Van de Peer Y."/>
            <person name="Liu Z.J."/>
        </authorList>
    </citation>
    <scope>NUCLEOTIDE SEQUENCE [LARGE SCALE GENOMIC DNA]</scope>
    <source>
        <tissue evidence="7">The whole plant</tissue>
    </source>
</reference>
<dbReference type="GO" id="GO:0016491">
    <property type="term" value="F:oxidoreductase activity"/>
    <property type="evidence" value="ECO:0007669"/>
    <property type="project" value="UniProtKB-KW"/>
</dbReference>
<keyword evidence="2 5" id="KW-0479">Metal-binding</keyword>
<evidence type="ECO:0000313" key="8">
    <source>
        <dbReference type="Proteomes" id="UP000233837"/>
    </source>
</evidence>
<dbReference type="AlphaFoldDB" id="A0A2I0X0S1"/>
<keyword evidence="4 5" id="KW-0408">Iron</keyword>
<evidence type="ECO:0000256" key="5">
    <source>
        <dbReference type="RuleBase" id="RU003682"/>
    </source>
</evidence>
<dbReference type="PANTHER" id="PTHR47991">
    <property type="entry name" value="OXOGLUTARATE/IRON-DEPENDENT DIOXYGENASE"/>
    <property type="match status" value="1"/>
</dbReference>
<sequence length="353" mass="40196">MSNSLLLGSSLPVPNVQELSRSDQIPERYFKPDVDAASMASIDDDELPVIDLMKLLDPELIDREELLRLGSACKEWGFFQIINHGIPEEVIEKIKDDIKKFFKLPLKEKEAIKQIPGHFEGYGQMFVHSEEQKLDWADILILAIQPLQNRDMRFWPTNPSTFRDTLETYTSKVARVVDCLYGLMAKDLGVDTEEMLNISSSGQLQTVRINFYPPCKQASKVLGLSPHSDANALTVLLQANDVQGLQIRKNGKWFLIKPKPGALIINIGDVMEILTNGRYKSIEHRAIINMEEERLSIATFHLPRDDVVLRPFPELIGSDGELYKVITVKEYIREFFSEKLNGKNALESVKLRK</sequence>
<proteinExistence type="inferred from homology"/>
<dbReference type="Pfam" id="PF14226">
    <property type="entry name" value="DIOX_N"/>
    <property type="match status" value="1"/>
</dbReference>
<evidence type="ECO:0000256" key="3">
    <source>
        <dbReference type="ARBA" id="ARBA00023002"/>
    </source>
</evidence>
<evidence type="ECO:0000256" key="1">
    <source>
        <dbReference type="ARBA" id="ARBA00008056"/>
    </source>
</evidence>
<feature type="domain" description="Fe2OG dioxygenase" evidence="6">
    <location>
        <begin position="203"/>
        <end position="303"/>
    </location>
</feature>
<protein>
    <submittedName>
        <fullName evidence="7">S-norcoclaurine synthase 1</fullName>
    </submittedName>
</protein>
<name>A0A2I0X0S1_9ASPA</name>
<dbReference type="InterPro" id="IPR044861">
    <property type="entry name" value="IPNS-like_FE2OG_OXY"/>
</dbReference>
<dbReference type="InterPro" id="IPR027443">
    <property type="entry name" value="IPNS-like_sf"/>
</dbReference>
<dbReference type="GO" id="GO:0046872">
    <property type="term" value="F:metal ion binding"/>
    <property type="evidence" value="ECO:0007669"/>
    <property type="project" value="UniProtKB-KW"/>
</dbReference>
<dbReference type="OrthoDB" id="288590at2759"/>
<dbReference type="InterPro" id="IPR050295">
    <property type="entry name" value="Plant_2OG-oxidoreductases"/>
</dbReference>
<accession>A0A2I0X0S1</accession>
<dbReference type="PROSITE" id="PS51471">
    <property type="entry name" value="FE2OG_OXY"/>
    <property type="match status" value="1"/>
</dbReference>
<dbReference type="EMBL" id="KZ502235">
    <property type="protein sequence ID" value="PKU81506.1"/>
    <property type="molecule type" value="Genomic_DNA"/>
</dbReference>
<dbReference type="Pfam" id="PF03171">
    <property type="entry name" value="2OG-FeII_Oxy"/>
    <property type="match status" value="1"/>
</dbReference>
<organism evidence="7 8">
    <name type="scientific">Dendrobium catenatum</name>
    <dbReference type="NCBI Taxonomy" id="906689"/>
    <lineage>
        <taxon>Eukaryota</taxon>
        <taxon>Viridiplantae</taxon>
        <taxon>Streptophyta</taxon>
        <taxon>Embryophyta</taxon>
        <taxon>Tracheophyta</taxon>
        <taxon>Spermatophyta</taxon>
        <taxon>Magnoliopsida</taxon>
        <taxon>Liliopsida</taxon>
        <taxon>Asparagales</taxon>
        <taxon>Orchidaceae</taxon>
        <taxon>Epidendroideae</taxon>
        <taxon>Malaxideae</taxon>
        <taxon>Dendrobiinae</taxon>
        <taxon>Dendrobium</taxon>
    </lineage>
</organism>
<evidence type="ECO:0000313" key="7">
    <source>
        <dbReference type="EMBL" id="PKU81506.1"/>
    </source>
</evidence>
<evidence type="ECO:0000256" key="2">
    <source>
        <dbReference type="ARBA" id="ARBA00022723"/>
    </source>
</evidence>
<reference evidence="7 8" key="2">
    <citation type="journal article" date="2017" name="Nature">
        <title>The Apostasia genome and the evolution of orchids.</title>
        <authorList>
            <person name="Zhang G.Q."/>
            <person name="Liu K.W."/>
            <person name="Li Z."/>
            <person name="Lohaus R."/>
            <person name="Hsiao Y.Y."/>
            <person name="Niu S.C."/>
            <person name="Wang J.Y."/>
            <person name="Lin Y.C."/>
            <person name="Xu Q."/>
            <person name="Chen L.J."/>
            <person name="Yoshida K."/>
            <person name="Fujiwara S."/>
            <person name="Wang Z.W."/>
            <person name="Zhang Y.Q."/>
            <person name="Mitsuda N."/>
            <person name="Wang M."/>
            <person name="Liu G.H."/>
            <person name="Pecoraro L."/>
            <person name="Huang H.X."/>
            <person name="Xiao X.J."/>
            <person name="Lin M."/>
            <person name="Wu X.Y."/>
            <person name="Wu W.L."/>
            <person name="Chen Y.Y."/>
            <person name="Chang S.B."/>
            <person name="Sakamoto S."/>
            <person name="Ohme-Takagi M."/>
            <person name="Yagi M."/>
            <person name="Zeng S.J."/>
            <person name="Shen C.Y."/>
            <person name="Yeh C.M."/>
            <person name="Luo Y.B."/>
            <person name="Tsai W.C."/>
            <person name="Van de Peer Y."/>
            <person name="Liu Z.J."/>
        </authorList>
    </citation>
    <scope>NUCLEOTIDE SEQUENCE [LARGE SCALE GENOMIC DNA]</scope>
    <source>
        <tissue evidence="7">The whole plant</tissue>
    </source>
</reference>
<dbReference type="FunFam" id="2.60.120.330:FF:000001">
    <property type="entry name" value="Protein SRG1"/>
    <property type="match status" value="1"/>
</dbReference>
<dbReference type="Gene3D" id="2.60.120.330">
    <property type="entry name" value="B-lactam Antibiotic, Isopenicillin N Synthase, Chain"/>
    <property type="match status" value="1"/>
</dbReference>
<dbReference type="InterPro" id="IPR005123">
    <property type="entry name" value="Oxoglu/Fe-dep_dioxygenase_dom"/>
</dbReference>
<keyword evidence="3 5" id="KW-0560">Oxidoreductase</keyword>
<evidence type="ECO:0000256" key="4">
    <source>
        <dbReference type="ARBA" id="ARBA00023004"/>
    </source>
</evidence>
<keyword evidence="8" id="KW-1185">Reference proteome</keyword>